<organism evidence="2 4">
    <name type="scientific">Modestobacter muralis</name>
    <dbReference type="NCBI Taxonomy" id="1608614"/>
    <lineage>
        <taxon>Bacteria</taxon>
        <taxon>Bacillati</taxon>
        <taxon>Actinomycetota</taxon>
        <taxon>Actinomycetes</taxon>
        <taxon>Geodermatophilales</taxon>
        <taxon>Geodermatophilaceae</taxon>
        <taxon>Modestobacter</taxon>
    </lineage>
</organism>
<evidence type="ECO:0000313" key="4">
    <source>
        <dbReference type="Proteomes" id="UP000471152"/>
    </source>
</evidence>
<evidence type="ECO:0000313" key="3">
    <source>
        <dbReference type="Proteomes" id="UP000468828"/>
    </source>
</evidence>
<proteinExistence type="predicted"/>
<dbReference type="Proteomes" id="UP000471152">
    <property type="component" value="Unassembled WGS sequence"/>
</dbReference>
<dbReference type="EMBL" id="JAAGWB010000051">
    <property type="protein sequence ID" value="NEN52699.1"/>
    <property type="molecule type" value="Genomic_DNA"/>
</dbReference>
<accession>A0A6P0HCH0</accession>
<reference evidence="1 3" key="1">
    <citation type="submission" date="2020-01" db="EMBL/GenBank/DDBJ databases">
        <title>the WGS Modestobacter muralis CPCC 204518.</title>
        <authorList>
            <person name="Jiang Z."/>
        </authorList>
    </citation>
    <scope>NUCLEOTIDE SEQUENCE [LARGE SCALE GENOMIC DNA]</scope>
    <source>
        <strain evidence="1 3">DSM 100205</strain>
    </source>
</reference>
<dbReference type="RefSeq" id="WP_163612382.1">
    <property type="nucleotide sequence ID" value="NZ_JAAGWB010000051.1"/>
</dbReference>
<sequence length="162" mass="16991">MQLRIPPSPTAEAEVVRLPPVARAWRLAVAGVVLALTLAGTAWGTDDDFPVGPFLMYAGRAGNDAPVGSTRVVGVTADGTEVGMSGGEVGLRRAEFEGQLGRVIEQPELLGALGEAYVQRNPSAEPLVRVDVVQRDFELRDGVQTGAFTDRVVVSSPVGPAE</sequence>
<dbReference type="EMBL" id="JAAGWH010000049">
    <property type="protein sequence ID" value="NEK95811.1"/>
    <property type="molecule type" value="Genomic_DNA"/>
</dbReference>
<keyword evidence="3" id="KW-1185">Reference proteome</keyword>
<evidence type="ECO:0000313" key="2">
    <source>
        <dbReference type="EMBL" id="NEN52699.1"/>
    </source>
</evidence>
<dbReference type="AlphaFoldDB" id="A0A6P0HCH0"/>
<gene>
    <name evidence="2" type="ORF">G3R41_17460</name>
    <name evidence="1" type="ORF">GCU67_16810</name>
</gene>
<comment type="caution">
    <text evidence="2">The sequence shown here is derived from an EMBL/GenBank/DDBJ whole genome shotgun (WGS) entry which is preliminary data.</text>
</comment>
<dbReference type="Proteomes" id="UP000468828">
    <property type="component" value="Unassembled WGS sequence"/>
</dbReference>
<reference evidence="2 4" key="2">
    <citation type="submission" date="2020-02" db="EMBL/GenBank/DDBJ databases">
        <title>The WGS of Modestobacter muralis DSM 100205.</title>
        <authorList>
            <person name="Jiang Z."/>
        </authorList>
    </citation>
    <scope>NUCLEOTIDE SEQUENCE [LARGE SCALE GENOMIC DNA]</scope>
    <source>
        <strain evidence="2 4">DSM 100205</strain>
    </source>
</reference>
<protein>
    <submittedName>
        <fullName evidence="2">Uncharacterized protein</fullName>
    </submittedName>
</protein>
<evidence type="ECO:0000313" key="1">
    <source>
        <dbReference type="EMBL" id="NEK95811.1"/>
    </source>
</evidence>
<name>A0A6P0HCH0_9ACTN</name>